<proteinExistence type="predicted"/>
<name>A0A3N4LEA7_9PEZI</name>
<dbReference type="InterPro" id="IPR013761">
    <property type="entry name" value="SAM/pointed_sf"/>
</dbReference>
<accession>A0A3N4LEA7</accession>
<protein>
    <submittedName>
        <fullName evidence="1">Uncharacterized protein</fullName>
    </submittedName>
</protein>
<dbReference type="EMBL" id="ML121561">
    <property type="protein sequence ID" value="RPB21227.1"/>
    <property type="molecule type" value="Genomic_DNA"/>
</dbReference>
<reference evidence="1 2" key="1">
    <citation type="journal article" date="2018" name="Nat. Ecol. Evol.">
        <title>Pezizomycetes genomes reveal the molecular basis of ectomycorrhizal truffle lifestyle.</title>
        <authorList>
            <person name="Murat C."/>
            <person name="Payen T."/>
            <person name="Noel B."/>
            <person name="Kuo A."/>
            <person name="Morin E."/>
            <person name="Chen J."/>
            <person name="Kohler A."/>
            <person name="Krizsan K."/>
            <person name="Balestrini R."/>
            <person name="Da Silva C."/>
            <person name="Montanini B."/>
            <person name="Hainaut M."/>
            <person name="Levati E."/>
            <person name="Barry K.W."/>
            <person name="Belfiori B."/>
            <person name="Cichocki N."/>
            <person name="Clum A."/>
            <person name="Dockter R.B."/>
            <person name="Fauchery L."/>
            <person name="Guy J."/>
            <person name="Iotti M."/>
            <person name="Le Tacon F."/>
            <person name="Lindquist E.A."/>
            <person name="Lipzen A."/>
            <person name="Malagnac F."/>
            <person name="Mello A."/>
            <person name="Molinier V."/>
            <person name="Miyauchi S."/>
            <person name="Poulain J."/>
            <person name="Riccioni C."/>
            <person name="Rubini A."/>
            <person name="Sitrit Y."/>
            <person name="Splivallo R."/>
            <person name="Traeger S."/>
            <person name="Wang M."/>
            <person name="Zifcakova L."/>
            <person name="Wipf D."/>
            <person name="Zambonelli A."/>
            <person name="Paolocci F."/>
            <person name="Nowrousian M."/>
            <person name="Ottonello S."/>
            <person name="Baldrian P."/>
            <person name="Spatafora J.W."/>
            <person name="Henrissat B."/>
            <person name="Nagy L.G."/>
            <person name="Aury J.M."/>
            <person name="Wincker P."/>
            <person name="Grigoriev I.V."/>
            <person name="Bonfante P."/>
            <person name="Martin F.M."/>
        </authorList>
    </citation>
    <scope>NUCLEOTIDE SEQUENCE [LARGE SCALE GENOMIC DNA]</scope>
    <source>
        <strain evidence="1 2">ATCC MYA-4762</strain>
    </source>
</reference>
<dbReference type="Gene3D" id="1.10.150.50">
    <property type="entry name" value="Transcription Factor, Ets-1"/>
    <property type="match status" value="1"/>
</dbReference>
<keyword evidence="2" id="KW-1185">Reference proteome</keyword>
<organism evidence="1 2">
    <name type="scientific">Terfezia boudieri ATCC MYA-4762</name>
    <dbReference type="NCBI Taxonomy" id="1051890"/>
    <lineage>
        <taxon>Eukaryota</taxon>
        <taxon>Fungi</taxon>
        <taxon>Dikarya</taxon>
        <taxon>Ascomycota</taxon>
        <taxon>Pezizomycotina</taxon>
        <taxon>Pezizomycetes</taxon>
        <taxon>Pezizales</taxon>
        <taxon>Pezizaceae</taxon>
        <taxon>Terfezia</taxon>
    </lineage>
</organism>
<dbReference type="InParanoid" id="A0A3N4LEA7"/>
<dbReference type="SUPFAM" id="SSF47769">
    <property type="entry name" value="SAM/Pointed domain"/>
    <property type="match status" value="1"/>
</dbReference>
<sequence>MSPSEPDLSDMLDTPVIPNNLPPDFRKWKRGNVKSYLEANLDECGIEQNIIDLVFQNYLSGRHFLNMTAEELRTIFKLPAGAARGIQELIDALVNPQGQLLLPLYNGFSRYFQALGESPNKRVRLELDYSTSATIDPANRAIPDVPKCR</sequence>
<dbReference type="Proteomes" id="UP000267821">
    <property type="component" value="Unassembled WGS sequence"/>
</dbReference>
<dbReference type="OrthoDB" id="10519975at2759"/>
<dbReference type="AlphaFoldDB" id="A0A3N4LEA7"/>
<evidence type="ECO:0000313" key="1">
    <source>
        <dbReference type="EMBL" id="RPB21227.1"/>
    </source>
</evidence>
<gene>
    <name evidence="1" type="ORF">L211DRAFT_889958</name>
</gene>
<evidence type="ECO:0000313" key="2">
    <source>
        <dbReference type="Proteomes" id="UP000267821"/>
    </source>
</evidence>